<protein>
    <submittedName>
        <fullName evidence="1">Uncharacterized protein</fullName>
    </submittedName>
</protein>
<dbReference type="HOGENOM" id="CLU_2252057_0_0_1"/>
<dbReference type="VEuPathDB" id="FungiDB:UREG_03404"/>
<dbReference type="GeneID" id="8440244"/>
<proteinExistence type="predicted"/>
<dbReference type="RefSeq" id="XP_002543887.1">
    <property type="nucleotide sequence ID" value="XM_002543841.1"/>
</dbReference>
<keyword evidence="2" id="KW-1185">Reference proteome</keyword>
<dbReference type="KEGG" id="ure:UREG_03404"/>
<evidence type="ECO:0000313" key="1">
    <source>
        <dbReference type="EMBL" id="EEP78558.1"/>
    </source>
</evidence>
<sequence length="104" mass="10973">MATGSLPPFDLSLKGKYTRKVANNSALHCANLFAENLSGGNTTGESKLVVRRVFSVRGFASVAEQGLKLGWLAEVTGGLFGGGKTSEMMTWIASRKGPAAVLRQ</sequence>
<dbReference type="InParanoid" id="C4JQS2"/>
<organism evidence="1 2">
    <name type="scientific">Uncinocarpus reesii (strain UAMH 1704)</name>
    <dbReference type="NCBI Taxonomy" id="336963"/>
    <lineage>
        <taxon>Eukaryota</taxon>
        <taxon>Fungi</taxon>
        <taxon>Dikarya</taxon>
        <taxon>Ascomycota</taxon>
        <taxon>Pezizomycotina</taxon>
        <taxon>Eurotiomycetes</taxon>
        <taxon>Eurotiomycetidae</taxon>
        <taxon>Onygenales</taxon>
        <taxon>Onygenaceae</taxon>
        <taxon>Uncinocarpus</taxon>
    </lineage>
</organism>
<accession>C4JQS2</accession>
<evidence type="ECO:0000313" key="2">
    <source>
        <dbReference type="Proteomes" id="UP000002058"/>
    </source>
</evidence>
<gene>
    <name evidence="1" type="ORF">UREG_03404</name>
</gene>
<name>C4JQS2_UNCRE</name>
<dbReference type="EMBL" id="CH476616">
    <property type="protein sequence ID" value="EEP78558.1"/>
    <property type="molecule type" value="Genomic_DNA"/>
</dbReference>
<reference evidence="2" key="1">
    <citation type="journal article" date="2009" name="Genome Res.">
        <title>Comparative genomic analyses of the human fungal pathogens Coccidioides and their relatives.</title>
        <authorList>
            <person name="Sharpton T.J."/>
            <person name="Stajich J.E."/>
            <person name="Rounsley S.D."/>
            <person name="Gardner M.J."/>
            <person name="Wortman J.R."/>
            <person name="Jordar V.S."/>
            <person name="Maiti R."/>
            <person name="Kodira C.D."/>
            <person name="Neafsey D.E."/>
            <person name="Zeng Q."/>
            <person name="Hung C.-Y."/>
            <person name="McMahan C."/>
            <person name="Muszewska A."/>
            <person name="Grynberg M."/>
            <person name="Mandel M.A."/>
            <person name="Kellner E.M."/>
            <person name="Barker B.M."/>
            <person name="Galgiani J.N."/>
            <person name="Orbach M.J."/>
            <person name="Kirkland T.N."/>
            <person name="Cole G.T."/>
            <person name="Henn M.R."/>
            <person name="Birren B.W."/>
            <person name="Taylor J.W."/>
        </authorList>
    </citation>
    <scope>NUCLEOTIDE SEQUENCE [LARGE SCALE GENOMIC DNA]</scope>
    <source>
        <strain evidence="2">UAMH 1704</strain>
    </source>
</reference>
<dbReference type="Proteomes" id="UP000002058">
    <property type="component" value="Unassembled WGS sequence"/>
</dbReference>
<dbReference type="AlphaFoldDB" id="C4JQS2"/>